<feature type="region of interest" description="Disordered" evidence="1">
    <location>
        <begin position="1"/>
        <end position="37"/>
    </location>
</feature>
<evidence type="ECO:0000313" key="2">
    <source>
        <dbReference type="EMBL" id="CAD7079232.1"/>
    </source>
</evidence>
<reference evidence="2 3" key="1">
    <citation type="submission" date="2020-11" db="EMBL/GenBank/DDBJ databases">
        <authorList>
            <person name="Wallbank WR R."/>
            <person name="Pardo Diaz C."/>
            <person name="Kozak K."/>
            <person name="Martin S."/>
            <person name="Jiggins C."/>
            <person name="Moest M."/>
            <person name="Warren A I."/>
            <person name="Generalovic N T."/>
            <person name="Byers J.R.P. K."/>
            <person name="Montejo-Kovacevich G."/>
            <person name="Yen C E."/>
        </authorList>
    </citation>
    <scope>NUCLEOTIDE SEQUENCE [LARGE SCALE GENOMIC DNA]</scope>
</reference>
<name>A0A7R8UEB6_HERIL</name>
<dbReference type="AlphaFoldDB" id="A0A7R8UEB6"/>
<dbReference type="InParanoid" id="A0A7R8UEB6"/>
<feature type="compositionally biased region" description="Basic and acidic residues" evidence="1">
    <location>
        <begin position="89"/>
        <end position="108"/>
    </location>
</feature>
<evidence type="ECO:0000313" key="3">
    <source>
        <dbReference type="Proteomes" id="UP000594454"/>
    </source>
</evidence>
<accession>A0A7R8UEB6</accession>
<proteinExistence type="predicted"/>
<feature type="region of interest" description="Disordered" evidence="1">
    <location>
        <begin position="89"/>
        <end position="118"/>
    </location>
</feature>
<evidence type="ECO:0000256" key="1">
    <source>
        <dbReference type="SAM" id="MobiDB-lite"/>
    </source>
</evidence>
<organism evidence="2 3">
    <name type="scientific">Hermetia illucens</name>
    <name type="common">Black soldier fly</name>
    <dbReference type="NCBI Taxonomy" id="343691"/>
    <lineage>
        <taxon>Eukaryota</taxon>
        <taxon>Metazoa</taxon>
        <taxon>Ecdysozoa</taxon>
        <taxon>Arthropoda</taxon>
        <taxon>Hexapoda</taxon>
        <taxon>Insecta</taxon>
        <taxon>Pterygota</taxon>
        <taxon>Neoptera</taxon>
        <taxon>Endopterygota</taxon>
        <taxon>Diptera</taxon>
        <taxon>Brachycera</taxon>
        <taxon>Stratiomyomorpha</taxon>
        <taxon>Stratiomyidae</taxon>
        <taxon>Hermetiinae</taxon>
        <taxon>Hermetia</taxon>
    </lineage>
</organism>
<dbReference type="EMBL" id="LR899009">
    <property type="protein sequence ID" value="CAD7079232.1"/>
    <property type="molecule type" value="Genomic_DNA"/>
</dbReference>
<protein>
    <submittedName>
        <fullName evidence="2">Uncharacterized protein</fullName>
    </submittedName>
</protein>
<gene>
    <name evidence="2" type="ORF">HERILL_LOCUS2459</name>
</gene>
<keyword evidence="3" id="KW-1185">Reference proteome</keyword>
<dbReference type="Proteomes" id="UP000594454">
    <property type="component" value="Chromosome 1"/>
</dbReference>
<sequence>MSTRDIHSELMRDFAPSHSLNQASVKKEHNGRYPPTYITAENRVGKSTSYNSVSHRDLKWMHSKNPYERIAHAKGLCALGTKNIDRWAKGKTGRDLEGKSEKVPNESRKQKRASSPTL</sequence>
<feature type="compositionally biased region" description="Basic and acidic residues" evidence="1">
    <location>
        <begin position="1"/>
        <end position="12"/>
    </location>
</feature>